<dbReference type="EMBL" id="JARRAF010000007">
    <property type="protein sequence ID" value="MDK2124069.1"/>
    <property type="molecule type" value="Genomic_DNA"/>
</dbReference>
<protein>
    <submittedName>
        <fullName evidence="1">Uncharacterized protein</fullName>
    </submittedName>
</protein>
<evidence type="ECO:0000313" key="1">
    <source>
        <dbReference type="EMBL" id="MDK2124069.1"/>
    </source>
</evidence>
<dbReference type="RefSeq" id="WP_284100372.1">
    <property type="nucleotide sequence ID" value="NZ_JARRAF010000007.1"/>
</dbReference>
<organism evidence="1 2">
    <name type="scientific">Parachitinimonas caeni</name>
    <dbReference type="NCBI Taxonomy" id="3031301"/>
    <lineage>
        <taxon>Bacteria</taxon>
        <taxon>Pseudomonadati</taxon>
        <taxon>Pseudomonadota</taxon>
        <taxon>Betaproteobacteria</taxon>
        <taxon>Neisseriales</taxon>
        <taxon>Chitinibacteraceae</taxon>
        <taxon>Parachitinimonas</taxon>
    </lineage>
</organism>
<proteinExistence type="predicted"/>
<dbReference type="Proteomes" id="UP001172778">
    <property type="component" value="Unassembled WGS sequence"/>
</dbReference>
<gene>
    <name evidence="1" type="ORF">PZA18_08420</name>
</gene>
<keyword evidence="2" id="KW-1185">Reference proteome</keyword>
<comment type="caution">
    <text evidence="1">The sequence shown here is derived from an EMBL/GenBank/DDBJ whole genome shotgun (WGS) entry which is preliminary data.</text>
</comment>
<reference evidence="1" key="1">
    <citation type="submission" date="2023-03" db="EMBL/GenBank/DDBJ databases">
        <title>Chitinimonas shenzhenensis gen. nov., sp. nov., a novel member of family Burkholderiaceae isolated from activated sludge collected in Shen Zhen, China.</title>
        <authorList>
            <person name="Wang X."/>
        </authorList>
    </citation>
    <scope>NUCLEOTIDE SEQUENCE</scope>
    <source>
        <strain evidence="1">DQS-5</strain>
    </source>
</reference>
<accession>A0ABT7DVH8</accession>
<evidence type="ECO:0000313" key="2">
    <source>
        <dbReference type="Proteomes" id="UP001172778"/>
    </source>
</evidence>
<sequence>MQIEPNTSAAESTERVLAFSQAWELSEEILEQVAGAADCVKTDHGKDDFCSAK</sequence>
<name>A0ABT7DVH8_9NEIS</name>